<proteinExistence type="predicted"/>
<accession>A0AAD1VU07</accession>
<evidence type="ECO:0000256" key="1">
    <source>
        <dbReference type="SAM" id="MobiDB-lite"/>
    </source>
</evidence>
<name>A0AAD1VU07_PELCU</name>
<evidence type="ECO:0000313" key="2">
    <source>
        <dbReference type="EMBL" id="CAH2247747.1"/>
    </source>
</evidence>
<keyword evidence="3" id="KW-1185">Reference proteome</keyword>
<dbReference type="EMBL" id="OW240913">
    <property type="protein sequence ID" value="CAH2247747.1"/>
    <property type="molecule type" value="Genomic_DNA"/>
</dbReference>
<reference evidence="2" key="1">
    <citation type="submission" date="2022-03" db="EMBL/GenBank/DDBJ databases">
        <authorList>
            <person name="Alioto T."/>
            <person name="Alioto T."/>
            <person name="Gomez Garrido J."/>
        </authorList>
    </citation>
    <scope>NUCLEOTIDE SEQUENCE</scope>
</reference>
<dbReference type="AlphaFoldDB" id="A0AAD1VU07"/>
<evidence type="ECO:0000313" key="3">
    <source>
        <dbReference type="Proteomes" id="UP001295444"/>
    </source>
</evidence>
<feature type="compositionally biased region" description="Basic and acidic residues" evidence="1">
    <location>
        <begin position="18"/>
        <end position="29"/>
    </location>
</feature>
<feature type="compositionally biased region" description="Polar residues" evidence="1">
    <location>
        <begin position="1"/>
        <end position="17"/>
    </location>
</feature>
<organism evidence="2 3">
    <name type="scientific">Pelobates cultripes</name>
    <name type="common">Western spadefoot toad</name>
    <dbReference type="NCBI Taxonomy" id="61616"/>
    <lineage>
        <taxon>Eukaryota</taxon>
        <taxon>Metazoa</taxon>
        <taxon>Chordata</taxon>
        <taxon>Craniata</taxon>
        <taxon>Vertebrata</taxon>
        <taxon>Euteleostomi</taxon>
        <taxon>Amphibia</taxon>
        <taxon>Batrachia</taxon>
        <taxon>Anura</taxon>
        <taxon>Pelobatoidea</taxon>
        <taxon>Pelobatidae</taxon>
        <taxon>Pelobates</taxon>
    </lineage>
</organism>
<dbReference type="Proteomes" id="UP001295444">
    <property type="component" value="Chromosome 02"/>
</dbReference>
<sequence length="109" mass="11858">MKPSTPLTPIQTGQNELSPDRLLTRREIGRIPWSRSALPSRGHNSNHHGAHSPPKARNQRQAKGKDRTPGSVICKCVTAPSGGRPAGEQANCAKRQRGKGFNVHLIINL</sequence>
<feature type="region of interest" description="Disordered" evidence="1">
    <location>
        <begin position="1"/>
        <end position="71"/>
    </location>
</feature>
<gene>
    <name evidence="2" type="ORF">PECUL_23A016152</name>
</gene>
<protein>
    <submittedName>
        <fullName evidence="2">Uncharacterized protein</fullName>
    </submittedName>
</protein>